<name>A0ABY9M741_9BURK</name>
<protein>
    <submittedName>
        <fullName evidence="4">Flavin reductase family protein</fullName>
        <ecNumber evidence="4">1.-.-.-</ecNumber>
    </submittedName>
</protein>
<dbReference type="EMBL" id="CP132976">
    <property type="protein sequence ID" value="WMD22824.1"/>
    <property type="molecule type" value="Genomic_DNA"/>
</dbReference>
<dbReference type="Gene3D" id="2.30.110.10">
    <property type="entry name" value="Electron Transport, Fmn-binding Protein, Chain A"/>
    <property type="match status" value="1"/>
</dbReference>
<accession>A0ABY9M741</accession>
<evidence type="ECO:0000256" key="2">
    <source>
        <dbReference type="SAM" id="MobiDB-lite"/>
    </source>
</evidence>
<feature type="region of interest" description="Disordered" evidence="2">
    <location>
        <begin position="1"/>
        <end position="26"/>
    </location>
</feature>
<dbReference type="Pfam" id="PF01613">
    <property type="entry name" value="Flavin_Reduct"/>
    <property type="match status" value="1"/>
</dbReference>
<dbReference type="InterPro" id="IPR050268">
    <property type="entry name" value="NADH-dep_flavin_reductase"/>
</dbReference>
<dbReference type="PANTHER" id="PTHR30466">
    <property type="entry name" value="FLAVIN REDUCTASE"/>
    <property type="match status" value="1"/>
</dbReference>
<keyword evidence="1 4" id="KW-0560">Oxidoreductase</keyword>
<evidence type="ECO:0000259" key="3">
    <source>
        <dbReference type="SMART" id="SM00903"/>
    </source>
</evidence>
<dbReference type="InterPro" id="IPR012349">
    <property type="entry name" value="Split_barrel_FMN-bd"/>
</dbReference>
<evidence type="ECO:0000256" key="1">
    <source>
        <dbReference type="ARBA" id="ARBA00023002"/>
    </source>
</evidence>
<dbReference type="InterPro" id="IPR002563">
    <property type="entry name" value="Flavin_Rdtase-like_dom"/>
</dbReference>
<sequence>MRSVHRLQGGAGGGMTAGRAPLPQPDAAIPHAAAEASGSDNAPAPLDWGSTDLHPKILRGVLGSYPTGVAIVATRCEDGRKVGLTINSFASLSLDPPMVLWSLVNHSPNLAAFRDCRHFTISVLASGQEALAMRFASSAVPDKFAGTPLDEVPEGVPAIAGAVATLVCANDQQNTAGDHLLLFGRVLRVASVAATPLVFHAGRFTALTAA</sequence>
<dbReference type="PANTHER" id="PTHR30466:SF1">
    <property type="entry name" value="FMN REDUCTASE (NADH) RUTF"/>
    <property type="match status" value="1"/>
</dbReference>
<evidence type="ECO:0000313" key="5">
    <source>
        <dbReference type="Proteomes" id="UP001234798"/>
    </source>
</evidence>
<evidence type="ECO:0000313" key="4">
    <source>
        <dbReference type="EMBL" id="WMD22824.1"/>
    </source>
</evidence>
<dbReference type="Proteomes" id="UP001234798">
    <property type="component" value="Chromosome"/>
</dbReference>
<reference evidence="4 5" key="1">
    <citation type="submission" date="2023-08" db="EMBL/GenBank/DDBJ databases">
        <title>Achromobacter seleniivolatilans sp. nov., isolated from seleniferous soil.</title>
        <authorList>
            <person name="Zhang S."/>
            <person name="Li K."/>
            <person name="Peng J."/>
            <person name="Zhao Q."/>
            <person name="Wang H."/>
            <person name="Guo Y."/>
        </authorList>
    </citation>
    <scope>NUCLEOTIDE SEQUENCE [LARGE SCALE GENOMIC DNA]</scope>
    <source>
        <strain evidence="4 5">R39</strain>
    </source>
</reference>
<dbReference type="GO" id="GO:0016491">
    <property type="term" value="F:oxidoreductase activity"/>
    <property type="evidence" value="ECO:0007669"/>
    <property type="project" value="UniProtKB-KW"/>
</dbReference>
<dbReference type="SUPFAM" id="SSF50475">
    <property type="entry name" value="FMN-binding split barrel"/>
    <property type="match status" value="1"/>
</dbReference>
<feature type="domain" description="Flavin reductase like" evidence="3">
    <location>
        <begin position="62"/>
        <end position="206"/>
    </location>
</feature>
<gene>
    <name evidence="4" type="ORF">RAS12_10760</name>
</gene>
<dbReference type="RefSeq" id="WP_306948115.1">
    <property type="nucleotide sequence ID" value="NZ_CP132976.1"/>
</dbReference>
<proteinExistence type="predicted"/>
<dbReference type="SMART" id="SM00903">
    <property type="entry name" value="Flavin_Reduct"/>
    <property type="match status" value="1"/>
</dbReference>
<organism evidence="4 5">
    <name type="scientific">Achromobacter seleniivolatilans</name>
    <dbReference type="NCBI Taxonomy" id="3047478"/>
    <lineage>
        <taxon>Bacteria</taxon>
        <taxon>Pseudomonadati</taxon>
        <taxon>Pseudomonadota</taxon>
        <taxon>Betaproteobacteria</taxon>
        <taxon>Burkholderiales</taxon>
        <taxon>Alcaligenaceae</taxon>
        <taxon>Achromobacter</taxon>
    </lineage>
</organism>
<keyword evidence="5" id="KW-1185">Reference proteome</keyword>
<dbReference type="EC" id="1.-.-.-" evidence="4"/>